<evidence type="ECO:0000259" key="1">
    <source>
        <dbReference type="Pfam" id="PF04326"/>
    </source>
</evidence>
<dbReference type="STRING" id="592050.SAMN05421875_10842"/>
<dbReference type="PANTHER" id="PTHR30595">
    <property type="entry name" value="GLPR-RELATED TRANSCRIPTIONAL REPRESSOR"/>
    <property type="match status" value="1"/>
</dbReference>
<dbReference type="Pfam" id="PF04326">
    <property type="entry name" value="SLFN_AlbA_2"/>
    <property type="match status" value="1"/>
</dbReference>
<keyword evidence="2" id="KW-0378">Hydrolase</keyword>
<gene>
    <name evidence="2" type="ORF">SAMN05421875_10842</name>
</gene>
<reference evidence="3" key="1">
    <citation type="submission" date="2016-10" db="EMBL/GenBank/DDBJ databases">
        <authorList>
            <person name="Varghese N."/>
            <person name="Submissions S."/>
        </authorList>
    </citation>
    <scope>NUCLEOTIDE SEQUENCE [LARGE SCALE GENOMIC DNA]</scope>
    <source>
        <strain evidence="3">DSM 25157</strain>
    </source>
</reference>
<sequence>MNDVTGEFLNELRRMSTETEWLEFKRAGQTFSFDQMAQYVSALANEANLHRREEGWLVMGIDDRLDPTTGMRPAIGTEFARALPELNRIRESVAAQTAPPVVLHPPHELEVDRPDGAPARVLLWRIPAAPRGVPVSCKGHYWGRNGEKLCGLPLHKLDTLRAQSALHDWSAAVVTQDWALLSAPAIARARELYARRYASKPDIVKEMLGQTDAQFLHSLRLAVHGGLTRAALVLLGLPTAASQLGGPTPRISWQLLDHRNEPVTHQHFGLPLLSSIDALIARIRIIEINILPPREVAPLNLPNYDDWVLREALHNCVAHQDYTQGGRILVTEGPDTLRFFNYGEFLPGSLDKVLHAQQPEQRYRNACLADAMVELDLMETLNRGVKGMFRKQKERFFPLPDYDIAAQPASVSVMLYGRVLDKGYVDALMTNSDLSLEDAVLLDQIQKGRKPPAGELRRLRAKGLVEGRSPRLRISAQLAVAMGQEVAYLNQKGPSVEDCKKAVCDLLAMAPQPRVEIDALLMDKLMLWIPGASERKKYIKELLADMARQGSIRNIGKPTRGAVWALVAPMRSRV</sequence>
<keyword evidence="2" id="KW-0067">ATP-binding</keyword>
<dbReference type="InterPro" id="IPR038461">
    <property type="entry name" value="Schlafen_AlbA_2_dom_sf"/>
</dbReference>
<feature type="domain" description="Schlafen AlbA-2" evidence="1">
    <location>
        <begin position="18"/>
        <end position="147"/>
    </location>
</feature>
<evidence type="ECO:0000313" key="3">
    <source>
        <dbReference type="Proteomes" id="UP000199002"/>
    </source>
</evidence>
<dbReference type="InterPro" id="IPR007421">
    <property type="entry name" value="Schlafen_AlbA_2_dom"/>
</dbReference>
<dbReference type="Proteomes" id="UP000199002">
    <property type="component" value="Unassembled WGS sequence"/>
</dbReference>
<dbReference type="PANTHER" id="PTHR30595:SF6">
    <property type="entry name" value="SCHLAFEN ALBA-2 DOMAIN-CONTAINING PROTEIN"/>
    <property type="match status" value="1"/>
</dbReference>
<dbReference type="EMBL" id="FNQJ01000008">
    <property type="protein sequence ID" value="SEA24894.1"/>
    <property type="molecule type" value="Genomic_DNA"/>
</dbReference>
<proteinExistence type="predicted"/>
<keyword evidence="2" id="KW-0347">Helicase</keyword>
<protein>
    <submittedName>
        <fullName evidence="2">ATP-dependent DNA helicase RecG</fullName>
    </submittedName>
</protein>
<keyword evidence="3" id="KW-1185">Reference proteome</keyword>
<evidence type="ECO:0000313" key="2">
    <source>
        <dbReference type="EMBL" id="SEA24894.1"/>
    </source>
</evidence>
<organism evidence="2 3">
    <name type="scientific">Acidovorax soli</name>
    <dbReference type="NCBI Taxonomy" id="592050"/>
    <lineage>
        <taxon>Bacteria</taxon>
        <taxon>Pseudomonadati</taxon>
        <taxon>Pseudomonadota</taxon>
        <taxon>Betaproteobacteria</taxon>
        <taxon>Burkholderiales</taxon>
        <taxon>Comamonadaceae</taxon>
        <taxon>Acidovorax</taxon>
    </lineage>
</organism>
<dbReference type="InterPro" id="IPR038475">
    <property type="entry name" value="RecG_C_sf"/>
</dbReference>
<dbReference type="AlphaFoldDB" id="A0A1H3ZNS0"/>
<name>A0A1H3ZNS0_9BURK</name>
<dbReference type="Gene3D" id="3.30.565.60">
    <property type="match status" value="1"/>
</dbReference>
<keyword evidence="2" id="KW-0547">Nucleotide-binding</keyword>
<dbReference type="RefSeq" id="WP_092697828.1">
    <property type="nucleotide sequence ID" value="NZ_CAXIQL010000025.1"/>
</dbReference>
<dbReference type="GO" id="GO:0004386">
    <property type="term" value="F:helicase activity"/>
    <property type="evidence" value="ECO:0007669"/>
    <property type="project" value="UniProtKB-KW"/>
</dbReference>
<accession>A0A1H3ZNS0</accession>
<dbReference type="Gene3D" id="3.30.950.30">
    <property type="entry name" value="Schlafen, AAA domain"/>
    <property type="match status" value="1"/>
</dbReference>